<sequence length="66" mass="7397">MTNENSNPSWPDLATSLWKALTEHDAEISYEFEEMVVEVPSGVGPSADHATWKLNGLLRVRGRKLD</sequence>
<organism evidence="2 3">
    <name type="scientific">Candidatus Lucifugimonas marina</name>
    <dbReference type="NCBI Taxonomy" id="3038979"/>
    <lineage>
        <taxon>Bacteria</taxon>
        <taxon>Bacillati</taxon>
        <taxon>Chloroflexota</taxon>
        <taxon>Dehalococcoidia</taxon>
        <taxon>SAR202 cluster</taxon>
        <taxon>Candidatus Lucifugimonadales</taxon>
        <taxon>Candidatus Lucifugimonadaceae</taxon>
        <taxon>Candidatus Lucifugimonas</taxon>
    </lineage>
</organism>
<proteinExistence type="predicted"/>
<reference evidence="2" key="2">
    <citation type="journal article" date="2023" name="Nat. Commun.">
        <title>Cultivation of marine bacteria of the SAR202 clade.</title>
        <authorList>
            <person name="Lim Y."/>
            <person name="Seo J.H."/>
            <person name="Giovannoni S.J."/>
            <person name="Kang I."/>
            <person name="Cho J.C."/>
        </authorList>
    </citation>
    <scope>NUCLEOTIDE SEQUENCE</scope>
    <source>
        <strain evidence="2">JH1073</strain>
    </source>
</reference>
<evidence type="ECO:0000313" key="1">
    <source>
        <dbReference type="EMBL" id="MDG0868194.1"/>
    </source>
</evidence>
<reference evidence="3" key="3">
    <citation type="submission" date="2023-06" db="EMBL/GenBank/DDBJ databases">
        <title>Pangenomics reveal diversification of enzyme families and niche specialization in globally abundant SAR202 bacteria.</title>
        <authorList>
            <person name="Saw J.H.W."/>
        </authorList>
    </citation>
    <scope>NUCLEOTIDE SEQUENCE [LARGE SCALE GENOMIC DNA]</scope>
    <source>
        <strain evidence="3">JH1073</strain>
    </source>
</reference>
<name>A0AAJ6CU38_9CHLR</name>
<protein>
    <submittedName>
        <fullName evidence="2">Uncharacterized protein</fullName>
    </submittedName>
</protein>
<dbReference type="AlphaFoldDB" id="A0AAJ6CU38"/>
<evidence type="ECO:0000313" key="4">
    <source>
        <dbReference type="Proteomes" id="UP001321249"/>
    </source>
</evidence>
<gene>
    <name evidence="1" type="ORF">GKO46_14115</name>
    <name evidence="2" type="ORF">GKO48_04020</name>
</gene>
<accession>A0AAJ6CU38</accession>
<keyword evidence="3" id="KW-1185">Reference proteome</keyword>
<evidence type="ECO:0000313" key="3">
    <source>
        <dbReference type="Proteomes" id="UP001219901"/>
    </source>
</evidence>
<dbReference type="Proteomes" id="UP001321249">
    <property type="component" value="Unassembled WGS sequence"/>
</dbReference>
<reference evidence="3 4" key="1">
    <citation type="submission" date="2019-11" db="EMBL/GenBank/DDBJ databases">
        <authorList>
            <person name="Cho J.-C."/>
        </authorList>
    </citation>
    <scope>NUCLEOTIDE SEQUENCE [LARGE SCALE GENOMIC DNA]</scope>
    <source>
        <strain evidence="2 3">JH1073</strain>
        <strain evidence="1 4">JH702</strain>
    </source>
</reference>
<dbReference type="Proteomes" id="UP001219901">
    <property type="component" value="Chromosome"/>
</dbReference>
<dbReference type="EMBL" id="WMBE01000013">
    <property type="protein sequence ID" value="MDG0868194.1"/>
    <property type="molecule type" value="Genomic_DNA"/>
</dbReference>
<dbReference type="RefSeq" id="WP_342827313.1">
    <property type="nucleotide sequence ID" value="NZ_CP046146.1"/>
</dbReference>
<evidence type="ECO:0000313" key="2">
    <source>
        <dbReference type="EMBL" id="WFG38809.1"/>
    </source>
</evidence>
<dbReference type="EMBL" id="CP046147">
    <property type="protein sequence ID" value="WFG38809.1"/>
    <property type="molecule type" value="Genomic_DNA"/>
</dbReference>